<gene>
    <name evidence="1" type="ORF">L596_026049</name>
</gene>
<accession>A0A4U5M065</accession>
<dbReference type="Gene3D" id="3.40.630.30">
    <property type="match status" value="1"/>
</dbReference>
<evidence type="ECO:0000313" key="2">
    <source>
        <dbReference type="Proteomes" id="UP000298663"/>
    </source>
</evidence>
<keyword evidence="2" id="KW-1185">Reference proteome</keyword>
<comment type="caution">
    <text evidence="1">The sequence shown here is derived from an EMBL/GenBank/DDBJ whole genome shotgun (WGS) entry which is preliminary data.</text>
</comment>
<reference evidence="1 2" key="2">
    <citation type="journal article" date="2019" name="G3 (Bethesda)">
        <title>Hybrid Assembly of the Genome of the Entomopathogenic Nematode Steinernema carpocapsae Identifies the X-Chromosome.</title>
        <authorList>
            <person name="Serra L."/>
            <person name="Macchietto M."/>
            <person name="Macias-Munoz A."/>
            <person name="McGill C.J."/>
            <person name="Rodriguez I.M."/>
            <person name="Rodriguez B."/>
            <person name="Murad R."/>
            <person name="Mortazavi A."/>
        </authorList>
    </citation>
    <scope>NUCLEOTIDE SEQUENCE [LARGE SCALE GENOMIC DNA]</scope>
    <source>
        <strain evidence="1 2">ALL</strain>
    </source>
</reference>
<dbReference type="PANTHER" id="PTHR20905">
    <property type="entry name" value="N-ACETYLTRANSFERASE-RELATED"/>
    <property type="match status" value="1"/>
</dbReference>
<proteinExistence type="predicted"/>
<dbReference type="Proteomes" id="UP000298663">
    <property type="component" value="Unassembled WGS sequence"/>
</dbReference>
<dbReference type="AlphaFoldDB" id="A0A4U5M065"/>
<protein>
    <recommendedName>
        <fullName evidence="3">YitH acetyltransferase (GNAT) domain-containing protein</fullName>
    </recommendedName>
</protein>
<evidence type="ECO:0008006" key="3">
    <source>
        <dbReference type="Google" id="ProtNLM"/>
    </source>
</evidence>
<reference evidence="1 2" key="1">
    <citation type="journal article" date="2015" name="Genome Biol.">
        <title>Comparative genomics of Steinernema reveals deeply conserved gene regulatory networks.</title>
        <authorList>
            <person name="Dillman A.R."/>
            <person name="Macchietto M."/>
            <person name="Porter C.F."/>
            <person name="Rogers A."/>
            <person name="Williams B."/>
            <person name="Antoshechkin I."/>
            <person name="Lee M.M."/>
            <person name="Goodwin Z."/>
            <person name="Lu X."/>
            <person name="Lewis E.E."/>
            <person name="Goodrich-Blair H."/>
            <person name="Stock S.P."/>
            <person name="Adams B.J."/>
            <person name="Sternberg P.W."/>
            <person name="Mortazavi A."/>
        </authorList>
    </citation>
    <scope>NUCLEOTIDE SEQUENCE [LARGE SCALE GENOMIC DNA]</scope>
    <source>
        <strain evidence="1 2">ALL</strain>
    </source>
</reference>
<dbReference type="EMBL" id="AZBU02000010">
    <property type="protein sequence ID" value="TKR62036.1"/>
    <property type="molecule type" value="Genomic_DNA"/>
</dbReference>
<dbReference type="GO" id="GO:0008080">
    <property type="term" value="F:N-acetyltransferase activity"/>
    <property type="evidence" value="ECO:0007669"/>
    <property type="project" value="TreeGrafter"/>
</dbReference>
<dbReference type="PANTHER" id="PTHR20905:SF1">
    <property type="entry name" value="AT07410P-RELATED"/>
    <property type="match status" value="1"/>
</dbReference>
<name>A0A4U5M065_STECR</name>
<organism evidence="1 2">
    <name type="scientific">Steinernema carpocapsae</name>
    <name type="common">Entomopathogenic nematode</name>
    <dbReference type="NCBI Taxonomy" id="34508"/>
    <lineage>
        <taxon>Eukaryota</taxon>
        <taxon>Metazoa</taxon>
        <taxon>Ecdysozoa</taxon>
        <taxon>Nematoda</taxon>
        <taxon>Chromadorea</taxon>
        <taxon>Rhabditida</taxon>
        <taxon>Tylenchina</taxon>
        <taxon>Panagrolaimomorpha</taxon>
        <taxon>Strongyloidoidea</taxon>
        <taxon>Steinernematidae</taxon>
        <taxon>Steinernema</taxon>
    </lineage>
</organism>
<evidence type="ECO:0000313" key="1">
    <source>
        <dbReference type="EMBL" id="TKR62036.1"/>
    </source>
</evidence>
<sequence>MLRKNGILFQKLTANHVDAVAEFLLTNLPKTSPICQALGFERQDYEAMYIPRITESLPFNLSAFATDESTGEIVAYHLDSFFYRDPFKNTPSPPKKTKKAQILASLSENLRKKFWHMCPRDINCVLRGESSCTREDYQRKGIGAVFLAAMFMDPRVQDSKQCGGLVAVSTSYSNQKLLDSLGGENYAEITYEAFFEKHGISFKRALKDNTTKAVLQFVPAKMYLEEKRHINRL</sequence>